<dbReference type="EMBL" id="CP041969">
    <property type="protein sequence ID" value="QMV44285.1"/>
    <property type="molecule type" value="Genomic_DNA"/>
</dbReference>
<protein>
    <submittedName>
        <fullName evidence="1">Uncharacterized protein</fullName>
    </submittedName>
</protein>
<proteinExistence type="predicted"/>
<dbReference type="AlphaFoldDB" id="A0A7G5C501"/>
<dbReference type="RefSeq" id="WP_182300520.1">
    <property type="nucleotide sequence ID" value="NZ_CP041969.1"/>
</dbReference>
<organism evidence="1 2">
    <name type="scientific">Cohnella cholangitidis</name>
    <dbReference type="NCBI Taxonomy" id="2598458"/>
    <lineage>
        <taxon>Bacteria</taxon>
        <taxon>Bacillati</taxon>
        <taxon>Bacillota</taxon>
        <taxon>Bacilli</taxon>
        <taxon>Bacillales</taxon>
        <taxon>Paenibacillaceae</taxon>
        <taxon>Cohnella</taxon>
    </lineage>
</organism>
<keyword evidence="2" id="KW-1185">Reference proteome</keyword>
<accession>A0A7G5C501</accession>
<gene>
    <name evidence="1" type="ORF">FPL14_26300</name>
</gene>
<evidence type="ECO:0000313" key="1">
    <source>
        <dbReference type="EMBL" id="QMV44285.1"/>
    </source>
</evidence>
<evidence type="ECO:0000313" key="2">
    <source>
        <dbReference type="Proteomes" id="UP000515679"/>
    </source>
</evidence>
<name>A0A7G5C501_9BACL</name>
<dbReference type="Proteomes" id="UP000515679">
    <property type="component" value="Chromosome"/>
</dbReference>
<dbReference type="KEGG" id="cchl:FPL14_26300"/>
<reference evidence="1 2" key="1">
    <citation type="submission" date="2019-07" db="EMBL/GenBank/DDBJ databases">
        <authorList>
            <person name="Kim J.K."/>
            <person name="Cheong H.-M."/>
            <person name="Choi Y."/>
            <person name="Hwang K.J."/>
            <person name="Lee S."/>
            <person name="Choi C."/>
        </authorList>
    </citation>
    <scope>NUCLEOTIDE SEQUENCE [LARGE SCALE GENOMIC DNA]</scope>
    <source>
        <strain evidence="1 2">KS 22</strain>
    </source>
</reference>
<sequence>MIEYRKRVDSLKTIEVLCYSLCIHLVAEEVLAANAAKAALLDLFGDEQFWKLEGSEREQRVRKQAVRRSLECLAKLK</sequence>